<keyword evidence="1" id="KW-1133">Transmembrane helix</keyword>
<sequence>MTNNKSKKINLWIPLLLLLFNIIFTSFLVEELLDATEPNYGYLGFLTPIVALISFLYIKKFKRENLSYLLRILQGLNWFFIIFPIAVFMSFVLAFL</sequence>
<protein>
    <submittedName>
        <fullName evidence="2">Uncharacterized protein</fullName>
    </submittedName>
</protein>
<proteinExistence type="predicted"/>
<feature type="transmembrane region" description="Helical" evidence="1">
    <location>
        <begin position="78"/>
        <end position="95"/>
    </location>
</feature>
<name>A0ABV6NL25_9BACI</name>
<keyword evidence="1" id="KW-0812">Transmembrane</keyword>
<evidence type="ECO:0000256" key="1">
    <source>
        <dbReference type="SAM" id="Phobius"/>
    </source>
</evidence>
<organism evidence="2 3">
    <name type="scientific">Halalkalibacter alkalisediminis</name>
    <dbReference type="NCBI Taxonomy" id="935616"/>
    <lineage>
        <taxon>Bacteria</taxon>
        <taxon>Bacillati</taxon>
        <taxon>Bacillota</taxon>
        <taxon>Bacilli</taxon>
        <taxon>Bacillales</taxon>
        <taxon>Bacillaceae</taxon>
        <taxon>Halalkalibacter</taxon>
    </lineage>
</organism>
<accession>A0ABV6NL25</accession>
<dbReference type="Proteomes" id="UP001589833">
    <property type="component" value="Unassembled WGS sequence"/>
</dbReference>
<feature type="transmembrane region" description="Helical" evidence="1">
    <location>
        <begin position="9"/>
        <end position="28"/>
    </location>
</feature>
<keyword evidence="1" id="KW-0472">Membrane</keyword>
<gene>
    <name evidence="2" type="ORF">ACFFH4_20885</name>
</gene>
<keyword evidence="3" id="KW-1185">Reference proteome</keyword>
<reference evidence="2 3" key="1">
    <citation type="submission" date="2024-09" db="EMBL/GenBank/DDBJ databases">
        <authorList>
            <person name="Sun Q."/>
            <person name="Mori K."/>
        </authorList>
    </citation>
    <scope>NUCLEOTIDE SEQUENCE [LARGE SCALE GENOMIC DNA]</scope>
    <source>
        <strain evidence="2 3">NCAIM B.02301</strain>
    </source>
</reference>
<evidence type="ECO:0000313" key="3">
    <source>
        <dbReference type="Proteomes" id="UP001589833"/>
    </source>
</evidence>
<dbReference type="EMBL" id="JBHLTR010000057">
    <property type="protein sequence ID" value="MFC0561399.1"/>
    <property type="molecule type" value="Genomic_DNA"/>
</dbReference>
<comment type="caution">
    <text evidence="2">The sequence shown here is derived from an EMBL/GenBank/DDBJ whole genome shotgun (WGS) entry which is preliminary data.</text>
</comment>
<feature type="transmembrane region" description="Helical" evidence="1">
    <location>
        <begin position="40"/>
        <end position="58"/>
    </location>
</feature>
<evidence type="ECO:0000313" key="2">
    <source>
        <dbReference type="EMBL" id="MFC0561399.1"/>
    </source>
</evidence>
<dbReference type="RefSeq" id="WP_273847817.1">
    <property type="nucleotide sequence ID" value="NZ_JAQQWT010000036.1"/>
</dbReference>